<keyword evidence="3 10" id="KW-1134">Transmembrane beta strand</keyword>
<keyword evidence="15" id="KW-1185">Reference proteome</keyword>
<comment type="similarity">
    <text evidence="10 11">Belongs to the TonB-dependent receptor family.</text>
</comment>
<keyword evidence="4" id="KW-0410">Iron transport</keyword>
<dbReference type="InterPro" id="IPR036942">
    <property type="entry name" value="Beta-barrel_TonB_sf"/>
</dbReference>
<dbReference type="PROSITE" id="PS52016">
    <property type="entry name" value="TONB_DEPENDENT_REC_3"/>
    <property type="match status" value="1"/>
</dbReference>
<dbReference type="InterPro" id="IPR008969">
    <property type="entry name" value="CarboxyPept-like_regulatory"/>
</dbReference>
<name>A0A558BYL6_9BACT</name>
<dbReference type="SMART" id="SM00965">
    <property type="entry name" value="STN"/>
    <property type="match status" value="1"/>
</dbReference>
<evidence type="ECO:0000256" key="1">
    <source>
        <dbReference type="ARBA" id="ARBA00004571"/>
    </source>
</evidence>
<evidence type="ECO:0000313" key="14">
    <source>
        <dbReference type="EMBL" id="TVT41582.1"/>
    </source>
</evidence>
<dbReference type="InterPro" id="IPR037066">
    <property type="entry name" value="Plug_dom_sf"/>
</dbReference>
<evidence type="ECO:0000256" key="7">
    <source>
        <dbReference type="ARBA" id="ARBA00023077"/>
    </source>
</evidence>
<dbReference type="EMBL" id="VMRJ01000002">
    <property type="protein sequence ID" value="TVT41582.1"/>
    <property type="molecule type" value="Genomic_DNA"/>
</dbReference>
<dbReference type="NCBIfam" id="TIGR04056">
    <property type="entry name" value="OMP_RagA_SusC"/>
    <property type="match status" value="1"/>
</dbReference>
<dbReference type="Gene3D" id="2.170.130.10">
    <property type="entry name" value="TonB-dependent receptor, plug domain"/>
    <property type="match status" value="1"/>
</dbReference>
<evidence type="ECO:0000256" key="11">
    <source>
        <dbReference type="RuleBase" id="RU003357"/>
    </source>
</evidence>
<dbReference type="NCBIfam" id="TIGR04057">
    <property type="entry name" value="SusC_RagA_signa"/>
    <property type="match status" value="1"/>
</dbReference>
<keyword evidence="14" id="KW-0675">Receptor</keyword>
<dbReference type="Pfam" id="PF13715">
    <property type="entry name" value="CarbopepD_reg_2"/>
    <property type="match status" value="1"/>
</dbReference>
<evidence type="ECO:0000256" key="4">
    <source>
        <dbReference type="ARBA" id="ARBA00022496"/>
    </source>
</evidence>
<dbReference type="Gene3D" id="2.60.40.1120">
    <property type="entry name" value="Carboxypeptidase-like, regulatory domain"/>
    <property type="match status" value="1"/>
</dbReference>
<sequence length="1155" mass="124703">MLNGFSFSLFSPPLPMKNQVQFSPPLRPLLRGLLLPAVVACLQTNPALAHVHATTQTVLERTVTVQVEGQSIKAILGQLAKQANIRFVYSQQLVGADRKVTVRAQNQPLASVLDEIFAPSKIEYEINHDRIVLRLPAKTTSANDSGSSSLAPEAVPVTGKVVDAKGAGLPGVTVLVKGTTTGTSTGPDGSFSIQAPENSVLVFSFVGYTRQELPVTGAASNLTVTLAENTQDLNDVVVIGYGTARKSDLTGAVASVSSAQLTQVATSDPVQALQGRVSGVEVTSNSGQPGSGTRIRVRGVGTINNSDPLYVVDGVQTSDIGFLLPADIESTEILKDASATAIYGSRGANGVVLITTKHGKAGATQFNLTGYTGFQQIRRELPLTTAAQYATLVTEAYTNDGKQLPDYGPQLQNAIATNAEGTDYQKLLTQKGLITNYSLSASGGTEQNRYLVSGSYFQQNGIIKNSGFRKFVIRVNDDVVLTKHIKAGVAAIFTNNNQTGSGDGQGGSQPYTVLQYALQINPILNPFGPNGTYTEDVITRNTLNVARLVDEQKYNKIQNNNLFSSSYLDVSLFKGLSFRSTFGINYFNNHPKTYQPQYYIGPFDQRAQSALIETRSENVSWVWSNYFNYNKTFGDNSNLSFTLGQEAQRGYGNGISITAYNVPLDASLQYASASRSTGNVVRSSQYDGGLLSYFGRANYNFRDRYLLTGTLRFDQTSKFLGPVRTGTFPSVGAAWNISNENFLKDVSYVSVLKLRASYGQVGNQNAAPNYGYASVANNNQIYVFNGTPAPGLAITQINNPDLKWETAVTTDVGVDAEFFNNKLTFTADYFERRTQDMIALLPVPDYVGQAPASANVGALRNRGLELALNYRNAVGKLQYNVGVNFTKINNVVTSLGGGNAIAAGNVLPQIGNTTLTDVGREIAFYYGLQAQGVFHNQAEIDSYKNAAGALVQPGAKPGDVRYQDTNGDGQITASDNTYLGSGTPSFTYGASLNLNYGGFDFRMLLYGVQGAEAINGGAFNLSKSADFVGVWSNFYANRLDRWTPSNPNSNQPRVTATDTNGNDKFSSRYVENASYLRARNMEIGYTLPQALLGKVQVKGARVFASVDNVFTITKYTGYDPEISTVANYNNPLSYGVDYGNYPQARTYRLGFNVQF</sequence>
<gene>
    <name evidence="14" type="ORF">FNT36_09100</name>
</gene>
<keyword evidence="4" id="KW-0406">Ion transport</keyword>
<dbReference type="OrthoDB" id="9816550at2"/>
<evidence type="ECO:0000256" key="10">
    <source>
        <dbReference type="PROSITE-ProRule" id="PRU01360"/>
    </source>
</evidence>
<reference evidence="14 15" key="1">
    <citation type="submission" date="2019-07" db="EMBL/GenBank/DDBJ databases">
        <title>Hymenobacter sp. straun FUR1 Genome sequencing and assembly.</title>
        <authorList>
            <person name="Chhetri G."/>
        </authorList>
    </citation>
    <scope>NUCLEOTIDE SEQUENCE [LARGE SCALE GENOMIC DNA]</scope>
    <source>
        <strain evidence="14 15">Fur1</strain>
    </source>
</reference>
<organism evidence="14 15">
    <name type="scientific">Hymenobacter setariae</name>
    <dbReference type="NCBI Taxonomy" id="2594794"/>
    <lineage>
        <taxon>Bacteria</taxon>
        <taxon>Pseudomonadati</taxon>
        <taxon>Bacteroidota</taxon>
        <taxon>Cytophagia</taxon>
        <taxon>Cytophagales</taxon>
        <taxon>Hymenobacteraceae</taxon>
        <taxon>Hymenobacter</taxon>
    </lineage>
</organism>
<proteinExistence type="inferred from homology"/>
<dbReference type="Pfam" id="PF00593">
    <property type="entry name" value="TonB_dep_Rec_b-barrel"/>
    <property type="match status" value="1"/>
</dbReference>
<feature type="domain" description="Secretin/TonB short N-terminal" evidence="13">
    <location>
        <begin position="85"/>
        <end position="136"/>
    </location>
</feature>
<keyword evidence="8 10" id="KW-0472">Membrane</keyword>
<evidence type="ECO:0000256" key="6">
    <source>
        <dbReference type="ARBA" id="ARBA00023004"/>
    </source>
</evidence>
<comment type="caution">
    <text evidence="14">The sequence shown here is derived from an EMBL/GenBank/DDBJ whole genome shotgun (WGS) entry which is preliminary data.</text>
</comment>
<evidence type="ECO:0000256" key="9">
    <source>
        <dbReference type="ARBA" id="ARBA00023237"/>
    </source>
</evidence>
<dbReference type="InterPro" id="IPR000531">
    <property type="entry name" value="Beta-barrel_TonB"/>
</dbReference>
<evidence type="ECO:0000256" key="3">
    <source>
        <dbReference type="ARBA" id="ARBA00022452"/>
    </source>
</evidence>
<keyword evidence="2 10" id="KW-0813">Transport</keyword>
<dbReference type="InterPro" id="IPR011662">
    <property type="entry name" value="Secretin/TonB_short_N"/>
</dbReference>
<feature type="region of interest" description="Disordered" evidence="12">
    <location>
        <begin position="1043"/>
        <end position="1062"/>
    </location>
</feature>
<evidence type="ECO:0000256" key="5">
    <source>
        <dbReference type="ARBA" id="ARBA00022692"/>
    </source>
</evidence>
<dbReference type="InterPro" id="IPR023997">
    <property type="entry name" value="TonB-dep_OMP_SusC/RagA_CS"/>
</dbReference>
<dbReference type="InterPro" id="IPR012910">
    <property type="entry name" value="Plug_dom"/>
</dbReference>
<dbReference type="GO" id="GO:0006826">
    <property type="term" value="P:iron ion transport"/>
    <property type="evidence" value="ECO:0007669"/>
    <property type="project" value="UniProtKB-KW"/>
</dbReference>
<dbReference type="SUPFAM" id="SSF49464">
    <property type="entry name" value="Carboxypeptidase regulatory domain-like"/>
    <property type="match status" value="1"/>
</dbReference>
<dbReference type="SUPFAM" id="SSF56935">
    <property type="entry name" value="Porins"/>
    <property type="match status" value="1"/>
</dbReference>
<evidence type="ECO:0000313" key="15">
    <source>
        <dbReference type="Proteomes" id="UP000317624"/>
    </source>
</evidence>
<evidence type="ECO:0000256" key="2">
    <source>
        <dbReference type="ARBA" id="ARBA00022448"/>
    </source>
</evidence>
<dbReference type="GO" id="GO:0009279">
    <property type="term" value="C:cell outer membrane"/>
    <property type="evidence" value="ECO:0007669"/>
    <property type="project" value="UniProtKB-SubCell"/>
</dbReference>
<dbReference type="FunFam" id="2.170.130.10:FF:000008">
    <property type="entry name" value="SusC/RagA family TonB-linked outer membrane protein"/>
    <property type="match status" value="1"/>
</dbReference>
<accession>A0A558BYL6</accession>
<dbReference type="AlphaFoldDB" id="A0A558BYL6"/>
<evidence type="ECO:0000259" key="13">
    <source>
        <dbReference type="SMART" id="SM00965"/>
    </source>
</evidence>
<evidence type="ECO:0000256" key="8">
    <source>
        <dbReference type="ARBA" id="ARBA00023136"/>
    </source>
</evidence>
<evidence type="ECO:0000256" key="12">
    <source>
        <dbReference type="SAM" id="MobiDB-lite"/>
    </source>
</evidence>
<dbReference type="Gene3D" id="2.40.170.20">
    <property type="entry name" value="TonB-dependent receptor, beta-barrel domain"/>
    <property type="match status" value="1"/>
</dbReference>
<comment type="subcellular location">
    <subcellularLocation>
        <location evidence="1 10">Cell outer membrane</location>
        <topology evidence="1 10">Multi-pass membrane protein</topology>
    </subcellularLocation>
</comment>
<dbReference type="InterPro" id="IPR039426">
    <property type="entry name" value="TonB-dep_rcpt-like"/>
</dbReference>
<keyword evidence="7 11" id="KW-0798">TonB box</keyword>
<dbReference type="Pfam" id="PF07660">
    <property type="entry name" value="STN"/>
    <property type="match status" value="1"/>
</dbReference>
<keyword evidence="6" id="KW-0408">Iron</keyword>
<dbReference type="Gene3D" id="3.55.50.30">
    <property type="match status" value="1"/>
</dbReference>
<dbReference type="Pfam" id="PF07715">
    <property type="entry name" value="Plug"/>
    <property type="match status" value="1"/>
</dbReference>
<keyword evidence="5 10" id="KW-0812">Transmembrane</keyword>
<keyword evidence="9 10" id="KW-0998">Cell outer membrane</keyword>
<protein>
    <submittedName>
        <fullName evidence="14">TonB-dependent receptor</fullName>
    </submittedName>
</protein>
<dbReference type="Proteomes" id="UP000317624">
    <property type="component" value="Unassembled WGS sequence"/>
</dbReference>
<dbReference type="InterPro" id="IPR023996">
    <property type="entry name" value="TonB-dep_OMP_SusC/RagA"/>
</dbReference>